<evidence type="ECO:0000313" key="3">
    <source>
        <dbReference type="Proteomes" id="UP000214688"/>
    </source>
</evidence>
<dbReference type="Pfam" id="PF00583">
    <property type="entry name" value="Acetyltransf_1"/>
    <property type="match status" value="1"/>
</dbReference>
<organism evidence="2 3">
    <name type="scientific">Tumebacillus algifaecis</name>
    <dbReference type="NCBI Taxonomy" id="1214604"/>
    <lineage>
        <taxon>Bacteria</taxon>
        <taxon>Bacillati</taxon>
        <taxon>Bacillota</taxon>
        <taxon>Bacilli</taxon>
        <taxon>Bacillales</taxon>
        <taxon>Alicyclobacillaceae</taxon>
        <taxon>Tumebacillus</taxon>
    </lineage>
</organism>
<dbReference type="PROSITE" id="PS51186">
    <property type="entry name" value="GNAT"/>
    <property type="match status" value="1"/>
</dbReference>
<feature type="domain" description="N-acetyltransferase" evidence="1">
    <location>
        <begin position="10"/>
        <end position="159"/>
    </location>
</feature>
<proteinExistence type="predicted"/>
<gene>
    <name evidence="2" type="ORF">CIG75_17920</name>
</gene>
<dbReference type="Proteomes" id="UP000214688">
    <property type="component" value="Chromosome"/>
</dbReference>
<dbReference type="AlphaFoldDB" id="A0A223D508"/>
<dbReference type="InterPro" id="IPR000182">
    <property type="entry name" value="GNAT_dom"/>
</dbReference>
<dbReference type="SUPFAM" id="SSF55729">
    <property type="entry name" value="Acyl-CoA N-acyltransferases (Nat)"/>
    <property type="match status" value="1"/>
</dbReference>
<dbReference type="Gene3D" id="3.40.630.30">
    <property type="match status" value="1"/>
</dbReference>
<reference evidence="2 3" key="1">
    <citation type="journal article" date="2015" name="Int. J. Syst. Evol. Microbiol.">
        <title>Tumebacillus algifaecis sp. nov., isolated from decomposing algal scum.</title>
        <authorList>
            <person name="Wu Y.F."/>
            <person name="Zhang B."/>
            <person name="Xing P."/>
            <person name="Wu Q.L."/>
            <person name="Liu S.J."/>
        </authorList>
    </citation>
    <scope>NUCLEOTIDE SEQUENCE [LARGE SCALE GENOMIC DNA]</scope>
    <source>
        <strain evidence="2 3">THMBR28</strain>
    </source>
</reference>
<keyword evidence="3" id="KW-1185">Reference proteome</keyword>
<protein>
    <recommendedName>
        <fullName evidence="1">N-acetyltransferase domain-containing protein</fullName>
    </recommendedName>
</protein>
<dbReference type="GO" id="GO:0016747">
    <property type="term" value="F:acyltransferase activity, transferring groups other than amino-acyl groups"/>
    <property type="evidence" value="ECO:0007669"/>
    <property type="project" value="InterPro"/>
</dbReference>
<dbReference type="InterPro" id="IPR016181">
    <property type="entry name" value="Acyl_CoA_acyltransferase"/>
</dbReference>
<dbReference type="KEGG" id="tab:CIG75_17920"/>
<accession>A0A223D508</accession>
<evidence type="ECO:0000259" key="1">
    <source>
        <dbReference type="PROSITE" id="PS51186"/>
    </source>
</evidence>
<evidence type="ECO:0000313" key="2">
    <source>
        <dbReference type="EMBL" id="ASS76661.1"/>
    </source>
</evidence>
<name>A0A223D508_9BACL</name>
<sequence length="159" mass="18349">MLFQQEESLMQIRVAQEQDQPYLVREYLQHLSPHLGEAERYAWQHLQVERALLLEDKGFVVGFASWGRREGVRAGLAQLTGIRIIATRRQQGHGTELFHAVLQDMEAYYADLDSALRRVFLFSPEATAPFFARLGFAQRAVLNDHRAVNQTDILQILDR</sequence>
<dbReference type="EMBL" id="CP022657">
    <property type="protein sequence ID" value="ASS76661.1"/>
    <property type="molecule type" value="Genomic_DNA"/>
</dbReference>